<dbReference type="EMBL" id="FNIX01000005">
    <property type="protein sequence ID" value="SDP06994.1"/>
    <property type="molecule type" value="Genomic_DNA"/>
</dbReference>
<protein>
    <submittedName>
        <fullName evidence="1">Immunity protein Imm1</fullName>
    </submittedName>
</protein>
<dbReference type="STRING" id="641025.SAMN05421507_105151"/>
<organism evidence="1 2">
    <name type="scientific">Lentzea jiangxiensis</name>
    <dbReference type="NCBI Taxonomy" id="641025"/>
    <lineage>
        <taxon>Bacteria</taxon>
        <taxon>Bacillati</taxon>
        <taxon>Actinomycetota</taxon>
        <taxon>Actinomycetes</taxon>
        <taxon>Pseudonocardiales</taxon>
        <taxon>Pseudonocardiaceae</taxon>
        <taxon>Lentzea</taxon>
    </lineage>
</organism>
<dbReference type="AlphaFoldDB" id="A0A1H0PPS0"/>
<reference evidence="2" key="1">
    <citation type="submission" date="2016-10" db="EMBL/GenBank/DDBJ databases">
        <authorList>
            <person name="Varghese N."/>
            <person name="Submissions S."/>
        </authorList>
    </citation>
    <scope>NUCLEOTIDE SEQUENCE [LARGE SCALE GENOMIC DNA]</scope>
    <source>
        <strain evidence="2">CGMCC 4.6609</strain>
    </source>
</reference>
<proteinExistence type="predicted"/>
<name>A0A1H0PPS0_9PSEU</name>
<evidence type="ECO:0000313" key="1">
    <source>
        <dbReference type="EMBL" id="SDP06994.1"/>
    </source>
</evidence>
<gene>
    <name evidence="1" type="ORF">SAMN05421507_105151</name>
</gene>
<dbReference type="InterPro" id="IPR025680">
    <property type="entry name" value="DddI"/>
</dbReference>
<dbReference type="Proteomes" id="UP000199691">
    <property type="component" value="Unassembled WGS sequence"/>
</dbReference>
<sequence length="182" mass="20251">MKHALDFWYFTETSDAGDPVAVESSADLERVLGEVFAYKQFHPTVVCVKDRPALGGPLNLPDHQLKFDLDVPRRVAAIHAMGVPDFLPADDRAKVNAEGHGTAEETPGGVMRAWVTKGSRARPATVRQADDHEVDLFVDFDTRTRFPADAAISWEELREALKELAETGMRPTCVDWQESDVF</sequence>
<accession>A0A1H0PPS0</accession>
<keyword evidence="2" id="KW-1185">Reference proteome</keyword>
<dbReference type="Pfam" id="PF14430">
    <property type="entry name" value="Imm1"/>
    <property type="match status" value="1"/>
</dbReference>
<dbReference type="OrthoDB" id="3700930at2"/>
<evidence type="ECO:0000313" key="2">
    <source>
        <dbReference type="Proteomes" id="UP000199691"/>
    </source>
</evidence>
<dbReference type="RefSeq" id="WP_090097924.1">
    <property type="nucleotide sequence ID" value="NZ_FNIX01000005.1"/>
</dbReference>